<accession>A0A9D9GRJ6</accession>
<dbReference type="PANTHER" id="PTHR11669">
    <property type="entry name" value="REPLICATION FACTOR C / DNA POLYMERASE III GAMMA-TAU SUBUNIT"/>
    <property type="match status" value="1"/>
</dbReference>
<evidence type="ECO:0000313" key="2">
    <source>
        <dbReference type="Proteomes" id="UP000823629"/>
    </source>
</evidence>
<dbReference type="PANTHER" id="PTHR11669:SF8">
    <property type="entry name" value="DNA POLYMERASE III SUBUNIT DELTA"/>
    <property type="match status" value="1"/>
</dbReference>
<name>A0A9D9GRJ6_9BACL</name>
<organism evidence="1 2">
    <name type="scientific">Candidatus Scatoplasma merdavium</name>
    <dbReference type="NCBI Taxonomy" id="2840932"/>
    <lineage>
        <taxon>Bacteria</taxon>
        <taxon>Bacillati</taxon>
        <taxon>Bacillota</taxon>
        <taxon>Bacilli</taxon>
        <taxon>Bacillales</taxon>
        <taxon>Candidatus Scatoplasma</taxon>
    </lineage>
</organism>
<dbReference type="InterPro" id="IPR050238">
    <property type="entry name" value="DNA_Rep/Repair_Clamp_Loader"/>
</dbReference>
<reference evidence="1" key="2">
    <citation type="journal article" date="2021" name="PeerJ">
        <title>Extensive microbial diversity within the chicken gut microbiome revealed by metagenomics and culture.</title>
        <authorList>
            <person name="Gilroy R."/>
            <person name="Ravi A."/>
            <person name="Getino M."/>
            <person name="Pursley I."/>
            <person name="Horton D.L."/>
            <person name="Alikhan N.F."/>
            <person name="Baker D."/>
            <person name="Gharbi K."/>
            <person name="Hall N."/>
            <person name="Watson M."/>
            <person name="Adriaenssens E.M."/>
            <person name="Foster-Nyarko E."/>
            <person name="Jarju S."/>
            <person name="Secka A."/>
            <person name="Antonio M."/>
            <person name="Oren A."/>
            <person name="Chaudhuri R.R."/>
            <person name="La Ragione R."/>
            <person name="Hildebrand F."/>
            <person name="Pallen M.J."/>
        </authorList>
    </citation>
    <scope>NUCLEOTIDE SEQUENCE</scope>
    <source>
        <strain evidence="1">1748</strain>
    </source>
</reference>
<evidence type="ECO:0000313" key="1">
    <source>
        <dbReference type="EMBL" id="MBO8414009.1"/>
    </source>
</evidence>
<dbReference type="InterPro" id="IPR027417">
    <property type="entry name" value="P-loop_NTPase"/>
</dbReference>
<dbReference type="Proteomes" id="UP000823629">
    <property type="component" value="Unassembled WGS sequence"/>
</dbReference>
<dbReference type="EMBL" id="JADING010000019">
    <property type="protein sequence ID" value="MBO8414009.1"/>
    <property type="molecule type" value="Genomic_DNA"/>
</dbReference>
<dbReference type="Gene3D" id="3.40.50.300">
    <property type="entry name" value="P-loop containing nucleotide triphosphate hydrolases"/>
    <property type="match status" value="1"/>
</dbReference>
<protein>
    <recommendedName>
        <fullName evidence="3">DNA polymerase III subunit delta</fullName>
    </recommendedName>
</protein>
<reference evidence="1" key="1">
    <citation type="submission" date="2020-10" db="EMBL/GenBank/DDBJ databases">
        <authorList>
            <person name="Gilroy R."/>
        </authorList>
    </citation>
    <scope>NUCLEOTIDE SEQUENCE</scope>
    <source>
        <strain evidence="1">1748</strain>
    </source>
</reference>
<dbReference type="GO" id="GO:0006261">
    <property type="term" value="P:DNA-templated DNA replication"/>
    <property type="evidence" value="ECO:0007669"/>
    <property type="project" value="TreeGrafter"/>
</dbReference>
<dbReference type="Pfam" id="PF13177">
    <property type="entry name" value="DNA_pol3_delta2"/>
    <property type="match status" value="1"/>
</dbReference>
<evidence type="ECO:0008006" key="3">
    <source>
        <dbReference type="Google" id="ProtNLM"/>
    </source>
</evidence>
<gene>
    <name evidence="1" type="ORF">IAC78_00795</name>
</gene>
<dbReference type="AlphaFoldDB" id="A0A9D9GRJ6"/>
<dbReference type="SUPFAM" id="SSF52540">
    <property type="entry name" value="P-loop containing nucleoside triphosphate hydrolases"/>
    <property type="match status" value="1"/>
</dbReference>
<comment type="caution">
    <text evidence="1">The sequence shown here is derived from an EMBL/GenBank/DDBJ whole genome shotgun (WGS) entry which is preliminary data.</text>
</comment>
<sequence>MFYTPEKFNSEQPVLSRYILNLIKSQKFPSGLLIYGENNAPLYETGMYILQSLNCEKKSLACSSCPSCMRFLHGIHPDCYIIDGEKKTIRKQDIDDLISHFELSSFETNHISAYLIHRVENITEEAINALLKFLEEPRENLFAILTSANRERVLPTILSRVEQMRVLSLDLAEVMKGVPSDISSDAYYVLSNLYYSEEKKKEVSLTKEFDLALNGACQVIEAVSKNQEVALTLFNKVADPIKQAQKKSGFETSKCYNYFYSSLVIAFSDLLNNKADSPFVKLLDSKDKKLTLKLAQALDFIQDCQAKMSANLSFVLTLAQLGKILEGH</sequence>
<proteinExistence type="predicted"/>